<evidence type="ECO:0000256" key="1">
    <source>
        <dbReference type="SAM" id="MobiDB-lite"/>
    </source>
</evidence>
<dbReference type="GO" id="GO:0003964">
    <property type="term" value="F:RNA-directed DNA polymerase activity"/>
    <property type="evidence" value="ECO:0007669"/>
    <property type="project" value="UniProtKB-KW"/>
</dbReference>
<dbReference type="Proteomes" id="UP001151760">
    <property type="component" value="Unassembled WGS sequence"/>
</dbReference>
<keyword evidence="2" id="KW-0548">Nucleotidyltransferase</keyword>
<dbReference type="PANTHER" id="PTHR31286">
    <property type="entry name" value="GLYCINE-RICH CELL WALL STRUCTURAL PROTEIN 1.8-LIKE"/>
    <property type="match status" value="1"/>
</dbReference>
<dbReference type="EMBL" id="BQNB010015376">
    <property type="protein sequence ID" value="GJT39305.1"/>
    <property type="molecule type" value="Genomic_DNA"/>
</dbReference>
<keyword evidence="2" id="KW-0808">Transferase</keyword>
<dbReference type="PANTHER" id="PTHR31286:SF99">
    <property type="entry name" value="DUF4283 DOMAIN-CONTAINING PROTEIN"/>
    <property type="match status" value="1"/>
</dbReference>
<keyword evidence="3" id="KW-1185">Reference proteome</keyword>
<comment type="caution">
    <text evidence="2">The sequence shown here is derived from an EMBL/GenBank/DDBJ whole genome shotgun (WGS) entry which is preliminary data.</text>
</comment>
<evidence type="ECO:0000313" key="2">
    <source>
        <dbReference type="EMBL" id="GJT39305.1"/>
    </source>
</evidence>
<feature type="compositionally biased region" description="Basic residues" evidence="1">
    <location>
        <begin position="534"/>
        <end position="546"/>
    </location>
</feature>
<reference evidence="2" key="1">
    <citation type="journal article" date="2022" name="Int. J. Mol. Sci.">
        <title>Draft Genome of Tanacetum Coccineum: Genomic Comparison of Closely Related Tanacetum-Family Plants.</title>
        <authorList>
            <person name="Yamashiro T."/>
            <person name="Shiraishi A."/>
            <person name="Nakayama K."/>
            <person name="Satake H."/>
        </authorList>
    </citation>
    <scope>NUCLEOTIDE SEQUENCE</scope>
</reference>
<accession>A0ABQ5DJB1</accession>
<keyword evidence="2" id="KW-0695">RNA-directed DNA polymerase</keyword>
<dbReference type="InterPro" id="IPR040256">
    <property type="entry name" value="At4g02000-like"/>
</dbReference>
<sequence>MAAEVSQTLEYRGGQLNVAPVLEFKNILLNGPYGPLTAGQRKPKGQWTADGRKAANLDQQLKSVILFATRLKQNVSLLEGLQAEVPQTLEYRGGQLNVATWYRGERFSPIRIKKRKKKKNSMCHIIGIEPQFKNILLNGPYGPLTAGQRKPKGQWTADGRKAANLDQQLKSVILFATCGFLNIERGFLSSNSKVKKNTGGRTKKNESFLDLAKRVTNIDRKIIGKDGKPLMTARGVHYQAKDDASEQAKDVGNIVEEGPDGKHVSLKSILKVKCSQADSRNNANRSLNVGEHVHDLATTNEANGGVKKYGAPKMVSDSFANILKSERVIIKVNFSSLRNEAKIENYDLVLPKYAMDDVKRMYDNTLVGYFVGKSLAFLVVQSYVNNTRGKFGLQKLLRNNDGVYLFKISSLTGVEQVLEREVTKVPVWVKLHGVPVLAYSDDGLSLIATQRGKPIILDAFTSSICVESWGRISFARALIEVSSDSVLKNDVVMAILNEEGNGYTKEVIRVEYKWKPPHCVDCKIFGHSLTQCPKRGRKNKGKKVNSKSRPIDGIHLNKPKESFYRAKASSSKYNDNKEPSPSRAKSNMNTLLSNSFDVLNAIEEDDYGTNDKGDPNVSAYNKPTYEDDVKAQEEGSLWPMEDLVDESDEDEVFLPDDDMPIYMSSTSRGCNMDEDDLDCYNGYEAQVYDLPEQMQAFCDHYDICVYNTPKII</sequence>
<feature type="region of interest" description="Disordered" evidence="1">
    <location>
        <begin position="533"/>
        <end position="552"/>
    </location>
</feature>
<proteinExistence type="predicted"/>
<reference evidence="2" key="2">
    <citation type="submission" date="2022-01" db="EMBL/GenBank/DDBJ databases">
        <authorList>
            <person name="Yamashiro T."/>
            <person name="Shiraishi A."/>
            <person name="Satake H."/>
            <person name="Nakayama K."/>
        </authorList>
    </citation>
    <scope>NUCLEOTIDE SEQUENCE</scope>
</reference>
<name>A0ABQ5DJB1_9ASTR</name>
<feature type="region of interest" description="Disordered" evidence="1">
    <location>
        <begin position="567"/>
        <end position="589"/>
    </location>
</feature>
<evidence type="ECO:0000313" key="3">
    <source>
        <dbReference type="Proteomes" id="UP001151760"/>
    </source>
</evidence>
<protein>
    <submittedName>
        <fullName evidence="2">Reverse transcriptase domain, reverse transcriptase zinc-binding domain protein</fullName>
    </submittedName>
</protein>
<gene>
    <name evidence="2" type="ORF">Tco_0939170</name>
</gene>
<organism evidence="2 3">
    <name type="scientific">Tanacetum coccineum</name>
    <dbReference type="NCBI Taxonomy" id="301880"/>
    <lineage>
        <taxon>Eukaryota</taxon>
        <taxon>Viridiplantae</taxon>
        <taxon>Streptophyta</taxon>
        <taxon>Embryophyta</taxon>
        <taxon>Tracheophyta</taxon>
        <taxon>Spermatophyta</taxon>
        <taxon>Magnoliopsida</taxon>
        <taxon>eudicotyledons</taxon>
        <taxon>Gunneridae</taxon>
        <taxon>Pentapetalae</taxon>
        <taxon>asterids</taxon>
        <taxon>campanulids</taxon>
        <taxon>Asterales</taxon>
        <taxon>Asteraceae</taxon>
        <taxon>Asteroideae</taxon>
        <taxon>Anthemideae</taxon>
        <taxon>Anthemidinae</taxon>
        <taxon>Tanacetum</taxon>
    </lineage>
</organism>